<evidence type="ECO:0000256" key="5">
    <source>
        <dbReference type="ARBA" id="ARBA00022692"/>
    </source>
</evidence>
<accession>A0A1Q2SPQ1</accession>
<comment type="catalytic activity">
    <reaction evidence="9">
        <text>N-terminal S-1,2-diacyl-sn-glyceryl-L-cysteinyl-[lipoprotein] + a glycerophospholipid = N-acyl-S-1,2-diacyl-sn-glyceryl-L-cysteinyl-[lipoprotein] + a 2-acyl-sn-glycero-3-phospholipid + H(+)</text>
        <dbReference type="Rhea" id="RHEA:48228"/>
        <dbReference type="Rhea" id="RHEA-COMP:14681"/>
        <dbReference type="Rhea" id="RHEA-COMP:14684"/>
        <dbReference type="ChEBI" id="CHEBI:15378"/>
        <dbReference type="ChEBI" id="CHEBI:136912"/>
        <dbReference type="ChEBI" id="CHEBI:140656"/>
        <dbReference type="ChEBI" id="CHEBI:140657"/>
        <dbReference type="ChEBI" id="CHEBI:140660"/>
        <dbReference type="EC" id="2.3.1.269"/>
    </reaction>
</comment>
<dbReference type="Pfam" id="PF20154">
    <property type="entry name" value="LNT_N"/>
    <property type="match status" value="1"/>
</dbReference>
<feature type="transmembrane region" description="Helical" evidence="9">
    <location>
        <begin position="79"/>
        <end position="98"/>
    </location>
</feature>
<dbReference type="GO" id="GO:0016410">
    <property type="term" value="F:N-acyltransferase activity"/>
    <property type="evidence" value="ECO:0007669"/>
    <property type="project" value="UniProtKB-UniRule"/>
</dbReference>
<dbReference type="Proteomes" id="UP000243679">
    <property type="component" value="Chromosome"/>
</dbReference>
<comment type="similarity">
    <text evidence="2 9">Belongs to the CN hydrolase family. Apolipoprotein N-acyltransferase subfamily.</text>
</comment>
<dbReference type="Pfam" id="PF00795">
    <property type="entry name" value="CN_hydrolase"/>
    <property type="match status" value="1"/>
</dbReference>
<protein>
    <recommendedName>
        <fullName evidence="9">Apolipoprotein N-acyltransferase</fullName>
        <shortName evidence="9">ALP N-acyltransferase</shortName>
        <ecNumber evidence="9">2.3.1.269</ecNumber>
    </recommendedName>
</protein>
<dbReference type="CDD" id="cd07571">
    <property type="entry name" value="ALP_N-acyl_transferase"/>
    <property type="match status" value="1"/>
</dbReference>
<dbReference type="Gene3D" id="3.60.110.10">
    <property type="entry name" value="Carbon-nitrogen hydrolase"/>
    <property type="match status" value="1"/>
</dbReference>
<keyword evidence="12" id="KW-1185">Reference proteome</keyword>
<comment type="function">
    <text evidence="9">Catalyzes the phospholipid dependent N-acylation of the N-terminal cysteine of apolipoprotein, the last step in lipoprotein maturation.</text>
</comment>
<dbReference type="EMBL" id="AP014836">
    <property type="protein sequence ID" value="BAW81145.1"/>
    <property type="molecule type" value="Genomic_DNA"/>
</dbReference>
<dbReference type="HAMAP" id="MF_01148">
    <property type="entry name" value="Lnt"/>
    <property type="match status" value="1"/>
</dbReference>
<feature type="transmembrane region" description="Helical" evidence="9">
    <location>
        <begin position="143"/>
        <end position="161"/>
    </location>
</feature>
<feature type="domain" description="CN hydrolase" evidence="10">
    <location>
        <begin position="248"/>
        <end position="486"/>
    </location>
</feature>
<dbReference type="SUPFAM" id="SSF56317">
    <property type="entry name" value="Carbon-nitrogen hydrolase"/>
    <property type="match status" value="1"/>
</dbReference>
<comment type="pathway">
    <text evidence="9">Protein modification; lipoprotein biosynthesis (N-acyl transfer).</text>
</comment>
<dbReference type="GO" id="GO:0042158">
    <property type="term" value="P:lipoprotein biosynthetic process"/>
    <property type="evidence" value="ECO:0007669"/>
    <property type="project" value="UniProtKB-UniRule"/>
</dbReference>
<name>A0A1Q2SPQ1_9GAMM</name>
<dbReference type="PANTHER" id="PTHR38686">
    <property type="entry name" value="APOLIPOPROTEIN N-ACYLTRANSFERASE"/>
    <property type="match status" value="1"/>
</dbReference>
<keyword evidence="7 9" id="KW-0472">Membrane</keyword>
<keyword evidence="4 9" id="KW-0808">Transferase</keyword>
<organism evidence="11 12">
    <name type="scientific">Candidatus Nitrosoglobus terrae</name>
    <dbReference type="NCBI Taxonomy" id="1630141"/>
    <lineage>
        <taxon>Bacteria</taxon>
        <taxon>Pseudomonadati</taxon>
        <taxon>Pseudomonadota</taxon>
        <taxon>Gammaproteobacteria</taxon>
        <taxon>Chromatiales</taxon>
        <taxon>Chromatiaceae</taxon>
        <taxon>Candidatus Nitrosoglobus</taxon>
    </lineage>
</organism>
<reference evidence="11 12" key="1">
    <citation type="journal article" date="2017" name="ISME J.">
        <title>An acid-tolerant ammonia-oxidizing ?-proteobacterium from soil.</title>
        <authorList>
            <person name="Hayatsu M."/>
            <person name="Tago K."/>
            <person name="Uchiyama I."/>
            <person name="Toyoda A."/>
            <person name="Wang Y."/>
            <person name="Shimomura Y."/>
            <person name="Okubo T."/>
            <person name="Kurisu F."/>
            <person name="Hirono Y."/>
            <person name="Nonaka K."/>
            <person name="Akiyama H."/>
            <person name="Itoh T."/>
            <person name="Takami H."/>
        </authorList>
    </citation>
    <scope>NUCLEOTIDE SEQUENCE [LARGE SCALE GENOMIC DNA]</scope>
    <source>
        <strain evidence="11 12">TAO100</strain>
    </source>
</reference>
<evidence type="ECO:0000313" key="11">
    <source>
        <dbReference type="EMBL" id="BAW81145.1"/>
    </source>
</evidence>
<keyword evidence="11" id="KW-0449">Lipoprotein</keyword>
<dbReference type="InterPro" id="IPR003010">
    <property type="entry name" value="C-N_Hydrolase"/>
</dbReference>
<evidence type="ECO:0000256" key="1">
    <source>
        <dbReference type="ARBA" id="ARBA00004651"/>
    </source>
</evidence>
<dbReference type="GO" id="GO:0005886">
    <property type="term" value="C:plasma membrane"/>
    <property type="evidence" value="ECO:0007669"/>
    <property type="project" value="UniProtKB-SubCell"/>
</dbReference>
<feature type="transmembrane region" description="Helical" evidence="9">
    <location>
        <begin position="181"/>
        <end position="205"/>
    </location>
</feature>
<keyword evidence="6 9" id="KW-1133">Transmembrane helix</keyword>
<sequence>MSWVTERNAPNGKEVMVQGKPFSCYAEKLWSGDILALIGGLFGPFAFAPYNFYILAIISPALLFATCRNISARRAFWRGWLFGLGWFGFGISWIYIAIHDWGRASAFLALSLTGLLAAVLSLFPALLAGIVTFWFAHESKGKYLLGWPALWVLLERLRGWILTGFPWLNLGYSQIESPLHGLAPIFGVYGVSLATVFSSGLILVARYWPGRIRFIAFGGLGALWGLGLFCFYIPWTIALNKTLQVSLIQGNNPQAVKWQAEQVKSTLEQYWQLTAQHWDSNLIVWPEGAVSAFYHQVADSYLAFLADEARSHKTELLVGLPVFDGETEKYYNAVLSLGSREAFYYKQHLVPFGEYVPLNKYLQGIINTLGLPIPPFTPGPKNQPLLQVVGYPIATSICYEDAFGEEIISALPEAVLLVNITNNAWYGDSLAPHQHLQISRMRALETGRDLVRATTNGISAIINAKGILQAITPQFKAATLTGNVQLRSGTTPYVFWGNRPVIGACLCMFVIGGYYQRYRKEKKPA</sequence>
<evidence type="ECO:0000256" key="6">
    <source>
        <dbReference type="ARBA" id="ARBA00022989"/>
    </source>
</evidence>
<dbReference type="PANTHER" id="PTHR38686:SF1">
    <property type="entry name" value="APOLIPOPROTEIN N-ACYLTRANSFERASE"/>
    <property type="match status" value="1"/>
</dbReference>
<dbReference type="KEGG" id="ntt:TAO_1775"/>
<evidence type="ECO:0000256" key="3">
    <source>
        <dbReference type="ARBA" id="ARBA00022475"/>
    </source>
</evidence>
<keyword evidence="5 9" id="KW-0812">Transmembrane</keyword>
<evidence type="ECO:0000256" key="9">
    <source>
        <dbReference type="HAMAP-Rule" id="MF_01148"/>
    </source>
</evidence>
<comment type="subcellular location">
    <subcellularLocation>
        <location evidence="1 9">Cell membrane</location>
        <topology evidence="1 9">Multi-pass membrane protein</topology>
    </subcellularLocation>
</comment>
<evidence type="ECO:0000256" key="7">
    <source>
        <dbReference type="ARBA" id="ARBA00023136"/>
    </source>
</evidence>
<evidence type="ECO:0000256" key="8">
    <source>
        <dbReference type="ARBA" id="ARBA00023315"/>
    </source>
</evidence>
<keyword evidence="8 9" id="KW-0012">Acyltransferase</keyword>
<evidence type="ECO:0000259" key="10">
    <source>
        <dbReference type="PROSITE" id="PS50263"/>
    </source>
</evidence>
<proteinExistence type="inferred from homology"/>
<dbReference type="InterPro" id="IPR036526">
    <property type="entry name" value="C-N_Hydrolase_sf"/>
</dbReference>
<dbReference type="AlphaFoldDB" id="A0A1Q2SPQ1"/>
<dbReference type="UniPathway" id="UPA00666"/>
<dbReference type="PROSITE" id="PS50263">
    <property type="entry name" value="CN_HYDROLASE"/>
    <property type="match status" value="1"/>
</dbReference>
<evidence type="ECO:0000256" key="2">
    <source>
        <dbReference type="ARBA" id="ARBA00010065"/>
    </source>
</evidence>
<dbReference type="NCBIfam" id="TIGR00546">
    <property type="entry name" value="lnt"/>
    <property type="match status" value="1"/>
</dbReference>
<gene>
    <name evidence="9" type="primary">lnt</name>
    <name evidence="11" type="ORF">TAO_1775</name>
</gene>
<keyword evidence="3 9" id="KW-1003">Cell membrane</keyword>
<feature type="transmembrane region" description="Helical" evidence="9">
    <location>
        <begin position="212"/>
        <end position="235"/>
    </location>
</feature>
<dbReference type="InterPro" id="IPR004563">
    <property type="entry name" value="Apolipo_AcylTrfase"/>
</dbReference>
<dbReference type="RefSeq" id="WP_231910647.1">
    <property type="nucleotide sequence ID" value="NZ_AP014836.1"/>
</dbReference>
<feature type="transmembrane region" description="Helical" evidence="9">
    <location>
        <begin position="493"/>
        <end position="515"/>
    </location>
</feature>
<dbReference type="InterPro" id="IPR045378">
    <property type="entry name" value="LNT_N"/>
</dbReference>
<dbReference type="EC" id="2.3.1.269" evidence="9"/>
<evidence type="ECO:0000256" key="4">
    <source>
        <dbReference type="ARBA" id="ARBA00022679"/>
    </source>
</evidence>
<feature type="transmembrane region" description="Helical" evidence="9">
    <location>
        <begin position="104"/>
        <end position="136"/>
    </location>
</feature>
<evidence type="ECO:0000313" key="12">
    <source>
        <dbReference type="Proteomes" id="UP000243679"/>
    </source>
</evidence>